<evidence type="ECO:0000313" key="2">
    <source>
        <dbReference type="EMBL" id="KAJ3844929.1"/>
    </source>
</evidence>
<gene>
    <name evidence="2" type="ORF">F5878DRAFT_551405</name>
</gene>
<dbReference type="EMBL" id="MU805944">
    <property type="protein sequence ID" value="KAJ3844929.1"/>
    <property type="molecule type" value="Genomic_DNA"/>
</dbReference>
<proteinExistence type="predicted"/>
<feature type="compositionally biased region" description="Polar residues" evidence="1">
    <location>
        <begin position="267"/>
        <end position="277"/>
    </location>
</feature>
<keyword evidence="3" id="KW-1185">Reference proteome</keyword>
<evidence type="ECO:0000313" key="3">
    <source>
        <dbReference type="Proteomes" id="UP001163846"/>
    </source>
</evidence>
<dbReference type="AlphaFoldDB" id="A0AA38PL34"/>
<comment type="caution">
    <text evidence="2">The sequence shown here is derived from an EMBL/GenBank/DDBJ whole genome shotgun (WGS) entry which is preliminary data.</text>
</comment>
<reference evidence="2" key="1">
    <citation type="submission" date="2022-08" db="EMBL/GenBank/DDBJ databases">
        <authorList>
            <consortium name="DOE Joint Genome Institute"/>
            <person name="Min B."/>
            <person name="Riley R."/>
            <person name="Sierra-Patev S."/>
            <person name="Naranjo-Ortiz M."/>
            <person name="Looney B."/>
            <person name="Konkel Z."/>
            <person name="Slot J.C."/>
            <person name="Sakamoto Y."/>
            <person name="Steenwyk J.L."/>
            <person name="Rokas A."/>
            <person name="Carro J."/>
            <person name="Camarero S."/>
            <person name="Ferreira P."/>
            <person name="Molpeceres G."/>
            <person name="Ruiz-Duenas F.J."/>
            <person name="Serrano A."/>
            <person name="Henrissat B."/>
            <person name="Drula E."/>
            <person name="Hughes K.W."/>
            <person name="Mata J.L."/>
            <person name="Ishikawa N.K."/>
            <person name="Vargas-Isla R."/>
            <person name="Ushijima S."/>
            <person name="Smith C.A."/>
            <person name="Ahrendt S."/>
            <person name="Andreopoulos W."/>
            <person name="He G."/>
            <person name="Labutti K."/>
            <person name="Lipzen A."/>
            <person name="Ng V."/>
            <person name="Sandor L."/>
            <person name="Barry K."/>
            <person name="Martinez A.T."/>
            <person name="Xiao Y."/>
            <person name="Gibbons J.G."/>
            <person name="Terashima K."/>
            <person name="Hibbett D.S."/>
            <person name="Grigoriev I.V."/>
        </authorList>
    </citation>
    <scope>NUCLEOTIDE SEQUENCE</scope>
    <source>
        <strain evidence="2">TFB9207</strain>
    </source>
</reference>
<sequence>MSSHVGLPQNMIWLKDTVVEILIDQEGFRSITPTFRFAGYSTNTRSLDTTEKVVGGAAQFVPIVRQTFNFHYAPFDGQPVLRRISVNGTSRDHVSRQATMCLKSNGVYTVRGSETLLVPSNELQVDENHSIQPSPDAPKLHWKFDYFVDDRRSSGKIEGEKTFTPLTFSCSPLLLHPLQGKKIRLMHVMKKNVVTKLVAEKMELPKTTSCRSPPPSLPVPNSPPLARINPSKAHIWSLHRRLQSHGHSIGHGRSESSDIRGSSLCATNQMRSSNQPTEMRKHRRASSAGDIGATFTGHAI</sequence>
<name>A0AA38PL34_9AGAR</name>
<feature type="region of interest" description="Disordered" evidence="1">
    <location>
        <begin position="267"/>
        <end position="300"/>
    </location>
</feature>
<evidence type="ECO:0000256" key="1">
    <source>
        <dbReference type="SAM" id="MobiDB-lite"/>
    </source>
</evidence>
<accession>A0AA38PL34</accession>
<feature type="non-terminal residue" evidence="2">
    <location>
        <position position="300"/>
    </location>
</feature>
<protein>
    <submittedName>
        <fullName evidence="2">Uncharacterized protein</fullName>
    </submittedName>
</protein>
<dbReference type="Proteomes" id="UP001163846">
    <property type="component" value="Unassembled WGS sequence"/>
</dbReference>
<organism evidence="2 3">
    <name type="scientific">Lentinula raphanica</name>
    <dbReference type="NCBI Taxonomy" id="153919"/>
    <lineage>
        <taxon>Eukaryota</taxon>
        <taxon>Fungi</taxon>
        <taxon>Dikarya</taxon>
        <taxon>Basidiomycota</taxon>
        <taxon>Agaricomycotina</taxon>
        <taxon>Agaricomycetes</taxon>
        <taxon>Agaricomycetidae</taxon>
        <taxon>Agaricales</taxon>
        <taxon>Marasmiineae</taxon>
        <taxon>Omphalotaceae</taxon>
        <taxon>Lentinula</taxon>
    </lineage>
</organism>